<dbReference type="PATRIC" id="fig|81408.3.peg.1747"/>
<dbReference type="EMBL" id="LQYS01000120">
    <property type="protein sequence ID" value="KYD07356.1"/>
    <property type="molecule type" value="Genomic_DNA"/>
</dbReference>
<dbReference type="PANTHER" id="PTHR43767">
    <property type="entry name" value="LONG-CHAIN-FATTY-ACID--COA LIGASE"/>
    <property type="match status" value="1"/>
</dbReference>
<dbReference type="InterPro" id="IPR045851">
    <property type="entry name" value="AMP-bd_C_sf"/>
</dbReference>
<dbReference type="Pfam" id="PF13193">
    <property type="entry name" value="AMP-binding_C"/>
    <property type="match status" value="1"/>
</dbReference>
<dbReference type="InterPro" id="IPR050237">
    <property type="entry name" value="ATP-dep_AMP-bd_enzyme"/>
</dbReference>
<dbReference type="EC" id="6.2.1.3" evidence="5"/>
<dbReference type="Proteomes" id="UP000075455">
    <property type="component" value="Unassembled WGS sequence"/>
</dbReference>
<feature type="domain" description="AMP-binding enzyme C-terminal" evidence="4">
    <location>
        <begin position="467"/>
        <end position="542"/>
    </location>
</feature>
<comment type="caution">
    <text evidence="5">The sequence shown here is derived from an EMBL/GenBank/DDBJ whole genome shotgun (WGS) entry which is preliminary data.</text>
</comment>
<name>A0A150L5U5_9BACL</name>
<dbReference type="Gene3D" id="3.30.300.30">
    <property type="match status" value="1"/>
</dbReference>
<dbReference type="SUPFAM" id="SSF56801">
    <property type="entry name" value="Acetyl-CoA synthetase-like"/>
    <property type="match status" value="1"/>
</dbReference>
<dbReference type="InterPro" id="IPR000873">
    <property type="entry name" value="AMP-dep_synth/lig_dom"/>
</dbReference>
<dbReference type="FunFam" id="3.40.50.12780:FF:000003">
    <property type="entry name" value="Long-chain-fatty-acid--CoA ligase FadD"/>
    <property type="match status" value="1"/>
</dbReference>
<dbReference type="PROSITE" id="PS00455">
    <property type="entry name" value="AMP_BINDING"/>
    <property type="match status" value="1"/>
</dbReference>
<dbReference type="GO" id="GO:0004467">
    <property type="term" value="F:long-chain fatty acid-CoA ligase activity"/>
    <property type="evidence" value="ECO:0007669"/>
    <property type="project" value="UniProtKB-EC"/>
</dbReference>
<evidence type="ECO:0000256" key="1">
    <source>
        <dbReference type="ARBA" id="ARBA00006432"/>
    </source>
</evidence>
<reference evidence="5 6" key="1">
    <citation type="submission" date="2016-01" db="EMBL/GenBank/DDBJ databases">
        <title>Draft Genome Sequences of Seven Thermophilic Sporeformers Isolated from Foods.</title>
        <authorList>
            <person name="Berendsen E.M."/>
            <person name="Wells-Bennik M.H."/>
            <person name="Krawcyk A.O."/>
            <person name="De Jong A."/>
            <person name="Holsappel S."/>
            <person name="Eijlander R.T."/>
            <person name="Kuipers O.P."/>
        </authorList>
    </citation>
    <scope>NUCLEOTIDE SEQUENCE [LARGE SCALE GENOMIC DNA]</scope>
    <source>
        <strain evidence="5 6">B4119</strain>
    </source>
</reference>
<accession>A0A150L5U5</accession>
<evidence type="ECO:0000313" key="5">
    <source>
        <dbReference type="EMBL" id="KYD07356.1"/>
    </source>
</evidence>
<sequence>MSMVAATPQALKRRKGKVNEKKAAALYPEHVSFRFDIPNITLCDILQERAKQYRDNPALTFYDKVITYGELAHAVEKFASSLQQQGVQKGDRVAIMLPNCPQYVIAYYAILRIGAIVTQVNPMLVERELIHLLTDSGAETIVIYDAVYPRLQAVRDHTPMKRAIVVSFQPSSSHSLDANDVTFEQFLAQGSGNVQPVPIEPEHDVAVLQYTGGTTGRSKGAMLTHRNILANVMQCAEFFKGTYELGKERYFTVIPLFHVFAMTSGMNMAIYVGANNILLPRFELKEVLETIKEKQPTVFPGVPTMYVAITNTPGVEQYGINSIKTCNSGSAPMPLELMREFEAKTGAAVLEGYGLSEASPVTHCNPPFAERKPGTVGIGMPMTEYKIVDVATGTEELKPGEVGELIIRGPQVMKGYWNMTEETAVALRDGWLYTGDLATVDEEGYVTIVDRKKDMIIAGGYNIYPREIEEVLYEHPAVKEAVAIGVPDAYRGETVKAIIVLKDGKQASEEEIIAHCRQNLAAYKVPRMIEFRSELPKTNVGKILRRTLREEALRSK</sequence>
<comment type="similarity">
    <text evidence="1">Belongs to the ATP-dependent AMP-binding enzyme family.</text>
</comment>
<evidence type="ECO:0000259" key="4">
    <source>
        <dbReference type="Pfam" id="PF13193"/>
    </source>
</evidence>
<dbReference type="eggNOG" id="COG0318">
    <property type="taxonomic scope" value="Bacteria"/>
</dbReference>
<dbReference type="STRING" id="81408.B4119_1268"/>
<dbReference type="CDD" id="cd05936">
    <property type="entry name" value="FC-FACS_FadD_like"/>
    <property type="match status" value="1"/>
</dbReference>
<protein>
    <submittedName>
        <fullName evidence="5">Long-chain-fatty-acid--CoA ligase</fullName>
        <ecNumber evidence="5">6.2.1.3</ecNumber>
    </submittedName>
</protein>
<dbReference type="FunFam" id="3.30.300.30:FF:000008">
    <property type="entry name" value="2,3-dihydroxybenzoate-AMP ligase"/>
    <property type="match status" value="1"/>
</dbReference>
<evidence type="ECO:0000313" key="6">
    <source>
        <dbReference type="Proteomes" id="UP000075455"/>
    </source>
</evidence>
<dbReference type="Gene3D" id="3.40.50.980">
    <property type="match status" value="2"/>
</dbReference>
<keyword evidence="2 5" id="KW-0436">Ligase</keyword>
<dbReference type="InterPro" id="IPR020845">
    <property type="entry name" value="AMP-binding_CS"/>
</dbReference>
<evidence type="ECO:0000256" key="2">
    <source>
        <dbReference type="ARBA" id="ARBA00022598"/>
    </source>
</evidence>
<feature type="domain" description="AMP-dependent synthetase/ligase" evidence="3">
    <location>
        <begin position="46"/>
        <end position="417"/>
    </location>
</feature>
<dbReference type="NCBIfam" id="NF004837">
    <property type="entry name" value="PRK06187.1"/>
    <property type="match status" value="1"/>
</dbReference>
<dbReference type="Gene3D" id="2.30.38.10">
    <property type="entry name" value="Luciferase, Domain 3"/>
    <property type="match status" value="1"/>
</dbReference>
<gene>
    <name evidence="5" type="ORF">B4119_1268</name>
</gene>
<proteinExistence type="inferred from homology"/>
<dbReference type="InterPro" id="IPR025110">
    <property type="entry name" value="AMP-bd_C"/>
</dbReference>
<dbReference type="AlphaFoldDB" id="A0A150L5U5"/>
<organism evidence="5 6">
    <name type="scientific">Saccharococcus caldoxylosilyticus</name>
    <dbReference type="NCBI Taxonomy" id="81408"/>
    <lineage>
        <taxon>Bacteria</taxon>
        <taxon>Bacillati</taxon>
        <taxon>Bacillota</taxon>
        <taxon>Bacilli</taxon>
        <taxon>Bacillales</taxon>
        <taxon>Anoxybacillaceae</taxon>
        <taxon>Saccharococcus</taxon>
    </lineage>
</organism>
<dbReference type="PANTHER" id="PTHR43767:SF1">
    <property type="entry name" value="NONRIBOSOMAL PEPTIDE SYNTHASE PES1 (EUROFUNG)-RELATED"/>
    <property type="match status" value="1"/>
</dbReference>
<dbReference type="Pfam" id="PF00501">
    <property type="entry name" value="AMP-binding"/>
    <property type="match status" value="1"/>
</dbReference>
<evidence type="ECO:0000259" key="3">
    <source>
        <dbReference type="Pfam" id="PF00501"/>
    </source>
</evidence>